<protein>
    <submittedName>
        <fullName evidence="2">Uncharacterized protein</fullName>
    </submittedName>
</protein>
<gene>
    <name evidence="2" type="ordered locus">LOC_Os12g15170</name>
</gene>
<dbReference type="EMBL" id="DP000011">
    <property type="protein sequence ID" value="ABA96947.1"/>
    <property type="molecule type" value="Genomic_DNA"/>
</dbReference>
<reference evidence="2" key="1">
    <citation type="journal article" date="2005" name="BMC Biol.">
        <title>The sequence of rice chromosomes 11 and 12, rich in disease resistance genes and recent gene duplications.</title>
        <authorList>
            <consortium name="The rice chromosomes 11 and 12 sequencing consortia"/>
        </authorList>
    </citation>
    <scope>NUCLEOTIDE SEQUENCE [LARGE SCALE GENOMIC DNA]</scope>
</reference>
<proteinExistence type="predicted"/>
<reference evidence="2" key="3">
    <citation type="submission" date="2006-01" db="EMBL/GenBank/DDBJ databases">
        <authorList>
            <person name="Buell R."/>
        </authorList>
    </citation>
    <scope>NUCLEOTIDE SEQUENCE</scope>
</reference>
<evidence type="ECO:0000256" key="1">
    <source>
        <dbReference type="SAM" id="MobiDB-lite"/>
    </source>
</evidence>
<accession>Q2QUT4</accession>
<organism evidence="2">
    <name type="scientific">Oryza sativa subsp. japonica</name>
    <name type="common">Rice</name>
    <dbReference type="NCBI Taxonomy" id="39947"/>
    <lineage>
        <taxon>Eukaryota</taxon>
        <taxon>Viridiplantae</taxon>
        <taxon>Streptophyta</taxon>
        <taxon>Embryophyta</taxon>
        <taxon>Tracheophyta</taxon>
        <taxon>Spermatophyta</taxon>
        <taxon>Magnoliopsida</taxon>
        <taxon>Liliopsida</taxon>
        <taxon>Poales</taxon>
        <taxon>Poaceae</taxon>
        <taxon>BOP clade</taxon>
        <taxon>Oryzoideae</taxon>
        <taxon>Oryzeae</taxon>
        <taxon>Oryzinae</taxon>
        <taxon>Oryza</taxon>
        <taxon>Oryza sativa</taxon>
    </lineage>
</organism>
<feature type="region of interest" description="Disordered" evidence="1">
    <location>
        <begin position="1"/>
        <end position="34"/>
    </location>
</feature>
<reference evidence="2" key="2">
    <citation type="submission" date="2005-04" db="EMBL/GenBank/DDBJ databases">
        <authorList>
            <person name="Buell C.R."/>
            <person name="Wing R.A."/>
            <person name="McCombie W.A."/>
            <person name="Ouyang S."/>
        </authorList>
    </citation>
    <scope>NUCLEOTIDE SEQUENCE</scope>
</reference>
<evidence type="ECO:0000313" key="2">
    <source>
        <dbReference type="EMBL" id="ABA96947.1"/>
    </source>
</evidence>
<dbReference type="AlphaFoldDB" id="Q2QUT4"/>
<sequence>MDRRKPRQQVVLASHDAESSPGSGAPSLPPQGAPLRSVCGPCVRPPPSIPPWMCLLVEWLAQGRRDDNDLTILLTHLLMRKTHTGLGDLLNSSIDPKSCSWVQRRAN</sequence>
<name>Q2QUT4_ORYSJ</name>